<dbReference type="RefSeq" id="WP_161716801.1">
    <property type="nucleotide sequence ID" value="NZ_JAAAPO010000001.1"/>
</dbReference>
<sequence length="167" mass="19471">MTRDDLEFWAEVSARYHRRRAAFLARASAFMSAATLFGGAGAFASLFGTETLWAKIITLCLTFLGVLQIVCQIDRNAAIHERWLSQWNELLFELHVTPESNEHDLRRWTERFYRIESECIGHMKALANDCFNSAMLGLGREDNNPYRLKLYHRLFMHFLSFENGNFK</sequence>
<keyword evidence="1" id="KW-1133">Transmembrane helix</keyword>
<keyword evidence="3" id="KW-1185">Reference proteome</keyword>
<evidence type="ECO:0008006" key="4">
    <source>
        <dbReference type="Google" id="ProtNLM"/>
    </source>
</evidence>
<evidence type="ECO:0000313" key="3">
    <source>
        <dbReference type="Proteomes" id="UP000753724"/>
    </source>
</evidence>
<evidence type="ECO:0000313" key="2">
    <source>
        <dbReference type="EMBL" id="NBC35540.1"/>
    </source>
</evidence>
<accession>A0ABW9XAI2</accession>
<comment type="caution">
    <text evidence="2">The sequence shown here is derived from an EMBL/GenBank/DDBJ whole genome shotgun (WGS) entry which is preliminary data.</text>
</comment>
<proteinExistence type="predicted"/>
<gene>
    <name evidence="2" type="ORF">GTZ99_03105</name>
</gene>
<keyword evidence="1" id="KW-0812">Transmembrane</keyword>
<organism evidence="2 3">
    <name type="scientific">Novosphingobium ovatum</name>
    <dbReference type="NCBI Taxonomy" id="1908523"/>
    <lineage>
        <taxon>Bacteria</taxon>
        <taxon>Pseudomonadati</taxon>
        <taxon>Pseudomonadota</taxon>
        <taxon>Alphaproteobacteria</taxon>
        <taxon>Sphingomonadales</taxon>
        <taxon>Sphingomonadaceae</taxon>
        <taxon>Novosphingobium</taxon>
    </lineage>
</organism>
<keyword evidence="1" id="KW-0472">Membrane</keyword>
<dbReference type="EMBL" id="JAAAPO010000001">
    <property type="protein sequence ID" value="NBC35540.1"/>
    <property type="molecule type" value="Genomic_DNA"/>
</dbReference>
<feature type="transmembrane region" description="Helical" evidence="1">
    <location>
        <begin position="23"/>
        <end position="46"/>
    </location>
</feature>
<dbReference type="Proteomes" id="UP000753724">
    <property type="component" value="Unassembled WGS sequence"/>
</dbReference>
<reference evidence="3" key="1">
    <citation type="submission" date="2020-01" db="EMBL/GenBank/DDBJ databases">
        <title>Sphingomonas sp. strain CSW-10.</title>
        <authorList>
            <person name="Chen W.-M."/>
        </authorList>
    </citation>
    <scope>NUCLEOTIDE SEQUENCE [LARGE SCALE GENOMIC DNA]</scope>
    <source>
        <strain evidence="3">FSY-8</strain>
    </source>
</reference>
<evidence type="ECO:0000256" key="1">
    <source>
        <dbReference type="SAM" id="Phobius"/>
    </source>
</evidence>
<feature type="transmembrane region" description="Helical" evidence="1">
    <location>
        <begin position="52"/>
        <end position="73"/>
    </location>
</feature>
<protein>
    <recommendedName>
        <fullName evidence="4">SMODS and SLOG-associating 2TM effector domain-containing protein</fullName>
    </recommendedName>
</protein>
<name>A0ABW9XAI2_9SPHN</name>